<dbReference type="Pfam" id="PF18088">
    <property type="entry name" value="Glyco_H_20C_C"/>
    <property type="match status" value="1"/>
</dbReference>
<evidence type="ECO:0000259" key="3">
    <source>
        <dbReference type="Pfam" id="PF00728"/>
    </source>
</evidence>
<dbReference type="Proteomes" id="UP000485484">
    <property type="component" value="Unassembled WGS sequence"/>
</dbReference>
<sequence>MSPKICFVNIEKAPAELRAGLKALGTEYPVALKPAAGAFRVDFRPANSESTGPDLEVRPGREGLTVTYRRPIHAFRALGRLLAAPAGKKQPGFSETAACRTAGVMWECSRNGVLTLEAAKALLRRMALMGLNLAMLYTEDTYEVPGEPFFGYLRGRYTRRELKEIDDYAAALGIEMIPCIQALGHLAQILQWSEAYRSVTDTSRILLVGADQTYRLLEKMIAAASAPFRSRRIHVGMDEAHGLGTGYYKTLNGERRTFDIMTEHLKRVVEICRKQGLQPMMWSDMFFRIGSARNSYYDLEARIPDEVAGEIPAEMDLVYWDYYNTDPEIYRRMITRHRSMGKDPIVAPGAWNWNRFWPALPFAFKTLDVCLGVCREEKIKEIFITTWGDNGMENDTFSTLPALQYFAEHIYQAKFDRRLFERNFRAAGRGEISDYLLASRLDYLPGHPGPETLPGNHSKRILWDDPLLGLCEPLLGRKSLRPHYRDLAEKLATAARQPGQERLDFPAQLARTLALKCDCRKNLAAAYRAGDRRRLKRLLKEEVQPLRREMEKLWKTHRRIWLDTYKPFGLEALEIRYGGQLVRLQTLLDRLQDYLAGRTGSIPELETRLLAFTASPQPTLGYRRIATPTADPG</sequence>
<name>A0A1V5MKE5_UNCT6</name>
<dbReference type="GO" id="GO:0005975">
    <property type="term" value="P:carbohydrate metabolic process"/>
    <property type="evidence" value="ECO:0007669"/>
    <property type="project" value="InterPro"/>
</dbReference>
<keyword evidence="2 5" id="KW-0378">Hydrolase</keyword>
<dbReference type="PANTHER" id="PTHR21040:SF8">
    <property type="entry name" value="BCDNA.GH04120"/>
    <property type="match status" value="1"/>
</dbReference>
<dbReference type="InterPro" id="IPR041063">
    <property type="entry name" value="Glyco_H_20C_C"/>
</dbReference>
<gene>
    <name evidence="5" type="ORF">BWY73_00147</name>
</gene>
<dbReference type="InterPro" id="IPR017853">
    <property type="entry name" value="GH"/>
</dbReference>
<dbReference type="PANTHER" id="PTHR21040">
    <property type="entry name" value="BCDNA.GH04120"/>
    <property type="match status" value="1"/>
</dbReference>
<dbReference type="SUPFAM" id="SSF51445">
    <property type="entry name" value="(Trans)glycosidases"/>
    <property type="match status" value="1"/>
</dbReference>
<dbReference type="CDD" id="cd06565">
    <property type="entry name" value="GH20_GcnA-like"/>
    <property type="match status" value="1"/>
</dbReference>
<dbReference type="Pfam" id="PF00728">
    <property type="entry name" value="Glyco_hydro_20"/>
    <property type="match status" value="1"/>
</dbReference>
<evidence type="ECO:0000256" key="2">
    <source>
        <dbReference type="ARBA" id="ARBA00022801"/>
    </source>
</evidence>
<feature type="domain" description="Glycoside hydrolase family 20 catalytic" evidence="3">
    <location>
        <begin position="154"/>
        <end position="287"/>
    </location>
</feature>
<evidence type="ECO:0000256" key="1">
    <source>
        <dbReference type="ARBA" id="ARBA00006285"/>
    </source>
</evidence>
<evidence type="ECO:0000259" key="4">
    <source>
        <dbReference type="Pfam" id="PF18088"/>
    </source>
</evidence>
<reference evidence="5" key="1">
    <citation type="submission" date="2017-02" db="EMBL/GenBank/DDBJ databases">
        <title>Delving into the versatile metabolic prowess of the omnipresent phylum Bacteroidetes.</title>
        <authorList>
            <person name="Nobu M.K."/>
            <person name="Mei R."/>
            <person name="Narihiro T."/>
            <person name="Kuroda K."/>
            <person name="Liu W.-T."/>
        </authorList>
    </citation>
    <scope>NUCLEOTIDE SEQUENCE</scope>
    <source>
        <strain evidence="5">ADurb.Bin417</strain>
    </source>
</reference>
<dbReference type="GO" id="GO:0004563">
    <property type="term" value="F:beta-N-acetylhexosaminidase activity"/>
    <property type="evidence" value="ECO:0007669"/>
    <property type="project" value="UniProtKB-ARBA"/>
</dbReference>
<dbReference type="EMBL" id="MWAK01000010">
    <property type="protein sequence ID" value="OPZ93723.1"/>
    <property type="molecule type" value="Genomic_DNA"/>
</dbReference>
<dbReference type="Gene3D" id="3.20.20.80">
    <property type="entry name" value="Glycosidases"/>
    <property type="match status" value="1"/>
</dbReference>
<dbReference type="Gene3D" id="1.20.120.670">
    <property type="entry name" value="N-acetyl-b-d-glucoasminidase"/>
    <property type="match status" value="1"/>
</dbReference>
<evidence type="ECO:0000313" key="5">
    <source>
        <dbReference type="EMBL" id="OPZ93723.1"/>
    </source>
</evidence>
<dbReference type="InterPro" id="IPR015883">
    <property type="entry name" value="Glyco_hydro_20_cat"/>
</dbReference>
<proteinExistence type="inferred from homology"/>
<dbReference type="InterPro" id="IPR038901">
    <property type="entry name" value="HEXDC-like"/>
</dbReference>
<dbReference type="AlphaFoldDB" id="A0A1V5MKE5"/>
<organism evidence="5">
    <name type="scientific">candidate division TA06 bacterium ADurb.Bin417</name>
    <dbReference type="NCBI Taxonomy" id="1852828"/>
    <lineage>
        <taxon>Bacteria</taxon>
        <taxon>Bacteria division TA06</taxon>
    </lineage>
</organism>
<comment type="caution">
    <text evidence="5">The sequence shown here is derived from an EMBL/GenBank/DDBJ whole genome shotgun (WGS) entry which is preliminary data.</text>
</comment>
<protein>
    <submittedName>
        <fullName evidence="5">Glycosyl hydrolase family 20, catalytic domain</fullName>
    </submittedName>
</protein>
<comment type="similarity">
    <text evidence="1">Belongs to the glycosyl hydrolase 20 family.</text>
</comment>
<feature type="domain" description="Glycoside Hydrolase 20C C-terminal" evidence="4">
    <location>
        <begin position="434"/>
        <end position="616"/>
    </location>
</feature>
<accession>A0A1V5MKE5</accession>